<dbReference type="Gene3D" id="3.40.720.10">
    <property type="entry name" value="Alkaline Phosphatase, subunit A"/>
    <property type="match status" value="1"/>
</dbReference>
<dbReference type="SUPFAM" id="SSF53649">
    <property type="entry name" value="Alkaline phosphatase-like"/>
    <property type="match status" value="1"/>
</dbReference>
<dbReference type="InterPro" id="IPR017850">
    <property type="entry name" value="Alkaline_phosphatase_core_sf"/>
</dbReference>
<evidence type="ECO:0000313" key="2">
    <source>
        <dbReference type="Proteomes" id="UP000010408"/>
    </source>
</evidence>
<dbReference type="PATRIC" id="fig|1127696.3.peg.1067"/>
<dbReference type="RefSeq" id="WP_005467241.1">
    <property type="nucleotide sequence ID" value="NZ_KB291031.1"/>
</dbReference>
<dbReference type="STRING" id="1127696.HMPREF9134_01189"/>
<sequence>MRPTKKSLQQRGVRRLITSLFALIAIQQVALSAELPRIVVYITIEDLRGDYLQELRPLFEGKGLERMLTEGKLYQHISFPLGEINRASATATLHTASYPYQHGVERPTLWLSGLNKWESVFNDPSVLGNYTRDTYSPKALLVNTLGDRLREASSGSSLVYSLASDAEVAIASGGWFANGVFWLDSKIGSWATSTYYEQMPKFLEAYNRSSDGPNKRLVAGQMTWSPIRSYPHKPNEHWADWSKGFSYRYQGFQVTEFKRSALANEEITALALKLLDQGGYTESKAPGMLALSYSLDVTPHDALSSELSIEEADAYVRLSRNVQTLLMKLEQTFGANNYLVALSGTGYTHYRRPKLKGAEARYGRFSSKKGTALLNLYLSAIHGQGNWVERLADGRIYLNKKLAETKKLSLPTLQEEAAAFIEEMQGIGMAIAGHNLTAQSSLSDAGLALRRAVHNKYLADVYWTLTPGWEVEETADNPNLWLQSRAIESPCILFGAGVDSKTFNYPILTAPDVAKAIAHILRIRPPNAAN</sequence>
<organism evidence="1 2">
    <name type="scientific">Porphyromonas catoniae F0037</name>
    <dbReference type="NCBI Taxonomy" id="1127696"/>
    <lineage>
        <taxon>Bacteria</taxon>
        <taxon>Pseudomonadati</taxon>
        <taxon>Bacteroidota</taxon>
        <taxon>Bacteroidia</taxon>
        <taxon>Bacteroidales</taxon>
        <taxon>Porphyromonadaceae</taxon>
        <taxon>Porphyromonas</taxon>
    </lineage>
</organism>
<dbReference type="PIRSF" id="PIRSF031924">
    <property type="entry name" value="Pi-irrepressible_AP"/>
    <property type="match status" value="1"/>
</dbReference>
<dbReference type="Gene3D" id="3.30.1360.150">
    <property type="match status" value="1"/>
</dbReference>
<dbReference type="Proteomes" id="UP000010408">
    <property type="component" value="Unassembled WGS sequence"/>
</dbReference>
<dbReference type="EMBL" id="AMEQ01000035">
    <property type="protein sequence ID" value="EKY00842.1"/>
    <property type="molecule type" value="Genomic_DNA"/>
</dbReference>
<comment type="caution">
    <text evidence="1">The sequence shown here is derived from an EMBL/GenBank/DDBJ whole genome shotgun (WGS) entry which is preliminary data.</text>
</comment>
<dbReference type="Pfam" id="PF01663">
    <property type="entry name" value="Phosphodiest"/>
    <property type="match status" value="1"/>
</dbReference>
<dbReference type="AlphaFoldDB" id="L1NCD0"/>
<accession>L1NCD0</accession>
<evidence type="ECO:0008006" key="3">
    <source>
        <dbReference type="Google" id="ProtNLM"/>
    </source>
</evidence>
<dbReference type="eggNOG" id="COG3119">
    <property type="taxonomic scope" value="Bacteria"/>
</dbReference>
<dbReference type="InterPro" id="IPR026263">
    <property type="entry name" value="Alkaline_phosphatase_prok"/>
</dbReference>
<dbReference type="HOGENOM" id="CLU_034095_1_0_10"/>
<reference evidence="1 2" key="1">
    <citation type="submission" date="2012-05" db="EMBL/GenBank/DDBJ databases">
        <authorList>
            <person name="Weinstock G."/>
            <person name="Sodergren E."/>
            <person name="Lobos E.A."/>
            <person name="Fulton L."/>
            <person name="Fulton R."/>
            <person name="Courtney L."/>
            <person name="Fronick C."/>
            <person name="O'Laughlin M."/>
            <person name="Godfrey J."/>
            <person name="Wilson R.M."/>
            <person name="Miner T."/>
            <person name="Farmer C."/>
            <person name="Delehaunty K."/>
            <person name="Cordes M."/>
            <person name="Minx P."/>
            <person name="Tomlinson C."/>
            <person name="Chen J."/>
            <person name="Wollam A."/>
            <person name="Pepin K.H."/>
            <person name="Bhonagiri V."/>
            <person name="Zhang X."/>
            <person name="Suruliraj S."/>
            <person name="Warren W."/>
            <person name="Mitreva M."/>
            <person name="Mardis E.R."/>
            <person name="Wilson R.K."/>
        </authorList>
    </citation>
    <scope>NUCLEOTIDE SEQUENCE [LARGE SCALE GENOMIC DNA]</scope>
    <source>
        <strain evidence="1 2">F0037</strain>
    </source>
</reference>
<evidence type="ECO:0000313" key="1">
    <source>
        <dbReference type="EMBL" id="EKY00842.1"/>
    </source>
</evidence>
<dbReference type="InterPro" id="IPR002591">
    <property type="entry name" value="Phosphodiest/P_Trfase"/>
</dbReference>
<proteinExistence type="predicted"/>
<protein>
    <recommendedName>
        <fullName evidence="3">Type I phosphodiesterase / nucleotide pyrophosphatase</fullName>
    </recommendedName>
</protein>
<dbReference type="GO" id="GO:0004035">
    <property type="term" value="F:alkaline phosphatase activity"/>
    <property type="evidence" value="ECO:0007669"/>
    <property type="project" value="InterPro"/>
</dbReference>
<gene>
    <name evidence="1" type="ORF">HMPREF9134_01189</name>
</gene>
<name>L1NCD0_9PORP</name>